<reference evidence="2 3" key="1">
    <citation type="submission" date="2019-07" db="EMBL/GenBank/DDBJ databases">
        <title>The draft genome sequence of Aquimarina algiphila M91.</title>
        <authorList>
            <person name="Meng X."/>
        </authorList>
    </citation>
    <scope>NUCLEOTIDE SEQUENCE [LARGE SCALE GENOMIC DNA]</scope>
    <source>
        <strain evidence="2 3">M91</strain>
    </source>
</reference>
<dbReference type="Proteomes" id="UP000318833">
    <property type="component" value="Unassembled WGS sequence"/>
</dbReference>
<proteinExistence type="predicted"/>
<dbReference type="RefSeq" id="WP_143918093.1">
    <property type="nucleotide sequence ID" value="NZ_CANMIK010000069.1"/>
</dbReference>
<evidence type="ECO:0000259" key="1">
    <source>
        <dbReference type="Pfam" id="PF22818"/>
    </source>
</evidence>
<dbReference type="InterPro" id="IPR054545">
    <property type="entry name" value="ApeI-like"/>
</dbReference>
<gene>
    <name evidence="2" type="ORF">FOF46_23105</name>
</gene>
<comment type="caution">
    <text evidence="2">The sequence shown here is derived from an EMBL/GenBank/DDBJ whole genome shotgun (WGS) entry which is preliminary data.</text>
</comment>
<evidence type="ECO:0000313" key="2">
    <source>
        <dbReference type="EMBL" id="TSE05357.1"/>
    </source>
</evidence>
<keyword evidence="3" id="KW-1185">Reference proteome</keyword>
<dbReference type="InterPro" id="IPR029069">
    <property type="entry name" value="HotDog_dom_sf"/>
</dbReference>
<evidence type="ECO:0000313" key="3">
    <source>
        <dbReference type="Proteomes" id="UP000318833"/>
    </source>
</evidence>
<name>A0A554VEA7_9FLAO</name>
<organism evidence="2 3">
    <name type="scientific">Aquimarina algiphila</name>
    <dbReference type="NCBI Taxonomy" id="2047982"/>
    <lineage>
        <taxon>Bacteria</taxon>
        <taxon>Pseudomonadati</taxon>
        <taxon>Bacteroidota</taxon>
        <taxon>Flavobacteriia</taxon>
        <taxon>Flavobacteriales</taxon>
        <taxon>Flavobacteriaceae</taxon>
        <taxon>Aquimarina</taxon>
    </lineage>
</organism>
<feature type="domain" description="ApeI dehydratase-like" evidence="1">
    <location>
        <begin position="13"/>
        <end position="101"/>
    </location>
</feature>
<dbReference type="SUPFAM" id="SSF54637">
    <property type="entry name" value="Thioesterase/thiol ester dehydrase-isomerase"/>
    <property type="match status" value="1"/>
</dbReference>
<accession>A0A554VEA7</accession>
<dbReference type="AlphaFoldDB" id="A0A554VEA7"/>
<dbReference type="OrthoDB" id="9772788at2"/>
<protein>
    <submittedName>
        <fullName evidence="2">3-hydroxyacyl-ACP dehydratase</fullName>
    </submittedName>
</protein>
<dbReference type="EMBL" id="VLNR01000062">
    <property type="protein sequence ID" value="TSE05357.1"/>
    <property type="molecule type" value="Genomic_DNA"/>
</dbReference>
<dbReference type="GO" id="GO:0016829">
    <property type="term" value="F:lyase activity"/>
    <property type="evidence" value="ECO:0007669"/>
    <property type="project" value="UniProtKB-KW"/>
</dbReference>
<dbReference type="Gene3D" id="3.10.129.10">
    <property type="entry name" value="Hotdog Thioesterase"/>
    <property type="match status" value="1"/>
</dbReference>
<dbReference type="Pfam" id="PF22818">
    <property type="entry name" value="ApeI-like"/>
    <property type="match status" value="1"/>
</dbReference>
<sequence length="126" mass="14588">MLLDDFYEVLDLQRKDNQTIIASVKINKAHHIFEGHFPENPVTPGVAMLQILKNCLETHMEESLFMQHLSHVKFLTLVNPNIENILDFTIEITPQAEGFKIKNYTSFRDGRSVLKCNATFVKYPRP</sequence>